<dbReference type="OrthoDB" id="10252171at2759"/>
<dbReference type="SUPFAM" id="SSF56112">
    <property type="entry name" value="Protein kinase-like (PK-like)"/>
    <property type="match status" value="1"/>
</dbReference>
<dbReference type="PROSITE" id="PS50011">
    <property type="entry name" value="PROTEIN_KINASE_DOM"/>
    <property type="match status" value="1"/>
</dbReference>
<dbReference type="InterPro" id="IPR011009">
    <property type="entry name" value="Kinase-like_dom_sf"/>
</dbReference>
<proteinExistence type="predicted"/>
<dbReference type="InterPro" id="IPR000719">
    <property type="entry name" value="Prot_kinase_dom"/>
</dbReference>
<dbReference type="GO" id="GO:0004672">
    <property type="term" value="F:protein kinase activity"/>
    <property type="evidence" value="ECO:0007669"/>
    <property type="project" value="InterPro"/>
</dbReference>
<dbReference type="GO" id="GO:0005524">
    <property type="term" value="F:ATP binding"/>
    <property type="evidence" value="ECO:0007669"/>
    <property type="project" value="InterPro"/>
</dbReference>
<reference evidence="3" key="1">
    <citation type="submission" date="2019-06" db="EMBL/GenBank/DDBJ databases">
        <title>Draft genome sequence of the griseofulvin-producing fungus Xylaria cubensis strain G536.</title>
        <authorList>
            <person name="Mead M.E."/>
            <person name="Raja H.A."/>
            <person name="Steenwyk J.L."/>
            <person name="Knowles S.L."/>
            <person name="Oberlies N.H."/>
            <person name="Rokas A."/>
        </authorList>
    </citation>
    <scope>NUCLEOTIDE SEQUENCE [LARGE SCALE GENOMIC DNA]</scope>
    <source>
        <strain evidence="3">G536</strain>
    </source>
</reference>
<accession>A0A553HWF7</accession>
<dbReference type="PANTHER" id="PTHR24347">
    <property type="entry name" value="SERINE/THREONINE-PROTEIN KINASE"/>
    <property type="match status" value="1"/>
</dbReference>
<dbReference type="AlphaFoldDB" id="A0A553HWF7"/>
<evidence type="ECO:0000313" key="3">
    <source>
        <dbReference type="Proteomes" id="UP000319160"/>
    </source>
</evidence>
<dbReference type="Pfam" id="PF00069">
    <property type="entry name" value="Pkinase"/>
    <property type="match status" value="1"/>
</dbReference>
<sequence length="174" mass="19846">MGIVDHVDDNAIKSTSTMNEPGEVRHRVLTEIMISSRLTQNEDEENDRYYIAMKHVAYGDPEYNLMYSKEGWVWTESDMKTVAEQILQGLQFMHEALIAHRDLKPRVTGILPHKEATLKPMHFIENVLVASLQQRLRVKIADFGVLKILSERGTAMLRTPIGTPGYKAPEVVRS</sequence>
<gene>
    <name evidence="2" type="ORF">FHL15_006906</name>
</gene>
<dbReference type="Proteomes" id="UP000319160">
    <property type="component" value="Unassembled WGS sequence"/>
</dbReference>
<evidence type="ECO:0000313" key="2">
    <source>
        <dbReference type="EMBL" id="TRX92291.1"/>
    </source>
</evidence>
<dbReference type="EMBL" id="VFLP01000038">
    <property type="protein sequence ID" value="TRX92291.1"/>
    <property type="molecule type" value="Genomic_DNA"/>
</dbReference>
<organism evidence="2 3">
    <name type="scientific">Xylaria flabelliformis</name>
    <dbReference type="NCBI Taxonomy" id="2512241"/>
    <lineage>
        <taxon>Eukaryota</taxon>
        <taxon>Fungi</taxon>
        <taxon>Dikarya</taxon>
        <taxon>Ascomycota</taxon>
        <taxon>Pezizomycotina</taxon>
        <taxon>Sordariomycetes</taxon>
        <taxon>Xylariomycetidae</taxon>
        <taxon>Xylariales</taxon>
        <taxon>Xylariaceae</taxon>
        <taxon>Xylaria</taxon>
    </lineage>
</organism>
<feature type="domain" description="Protein kinase" evidence="1">
    <location>
        <begin position="1"/>
        <end position="174"/>
    </location>
</feature>
<dbReference type="STRING" id="2512241.A0A553HWF7"/>
<name>A0A553HWF7_9PEZI</name>
<dbReference type="Gene3D" id="1.10.510.10">
    <property type="entry name" value="Transferase(Phosphotransferase) domain 1"/>
    <property type="match status" value="1"/>
</dbReference>
<protein>
    <recommendedName>
        <fullName evidence="1">Protein kinase domain-containing protein</fullName>
    </recommendedName>
</protein>
<evidence type="ECO:0000259" key="1">
    <source>
        <dbReference type="PROSITE" id="PS50011"/>
    </source>
</evidence>
<keyword evidence="3" id="KW-1185">Reference proteome</keyword>
<comment type="caution">
    <text evidence="2">The sequence shown here is derived from an EMBL/GenBank/DDBJ whole genome shotgun (WGS) entry which is preliminary data.</text>
</comment>